<dbReference type="InterPro" id="IPR001387">
    <property type="entry name" value="Cro/C1-type_HTH"/>
</dbReference>
<protein>
    <recommendedName>
        <fullName evidence="3">HTH cro/C1-type domain-containing protein</fullName>
    </recommendedName>
</protein>
<evidence type="ECO:0000313" key="2">
    <source>
        <dbReference type="Proteomes" id="UP000031189"/>
    </source>
</evidence>
<gene>
    <name evidence="1" type="ORF">QX51_02355</name>
</gene>
<organism evidence="1 2">
    <name type="scientific">Terrisporobacter othiniensis</name>
    <dbReference type="NCBI Taxonomy" id="1577792"/>
    <lineage>
        <taxon>Bacteria</taxon>
        <taxon>Bacillati</taxon>
        <taxon>Bacillota</taxon>
        <taxon>Clostridia</taxon>
        <taxon>Peptostreptococcales</taxon>
        <taxon>Peptostreptococcaceae</taxon>
        <taxon>Terrisporobacter</taxon>
    </lineage>
</organism>
<dbReference type="GO" id="GO:0003677">
    <property type="term" value="F:DNA binding"/>
    <property type="evidence" value="ECO:0007669"/>
    <property type="project" value="InterPro"/>
</dbReference>
<proteinExistence type="predicted"/>
<evidence type="ECO:0000313" key="1">
    <source>
        <dbReference type="EMBL" id="KHS58475.1"/>
    </source>
</evidence>
<dbReference type="InterPro" id="IPR010982">
    <property type="entry name" value="Lambda_DNA-bd_dom_sf"/>
</dbReference>
<accession>A0A0B3WV59</accession>
<sequence length="59" mass="6914">MTEMEFGKTIEKLIYFLGEKNYSLARELGYDVSYLSKWISGTMFPTFKNIKINGRVKLL</sequence>
<comment type="caution">
    <text evidence="1">The sequence shown here is derived from an EMBL/GenBank/DDBJ whole genome shotgun (WGS) entry which is preliminary data.</text>
</comment>
<dbReference type="EMBL" id="JWHR01000031">
    <property type="protein sequence ID" value="KHS58475.1"/>
    <property type="molecule type" value="Genomic_DNA"/>
</dbReference>
<reference evidence="1 2" key="1">
    <citation type="submission" date="2014-12" db="EMBL/GenBank/DDBJ databases">
        <title>Draft genome sequence of Terrisporobacter sp. 08-306576, isolated from the blood culture of a bacteremia patient.</title>
        <authorList>
            <person name="Lund L.C."/>
            <person name="Sydenham T.V."/>
            <person name="Hogh S.V."/>
            <person name="Skov M.N."/>
            <person name="Kemp M."/>
            <person name="Justesen U.S."/>
        </authorList>
    </citation>
    <scope>NUCLEOTIDE SEQUENCE [LARGE SCALE GENOMIC DNA]</scope>
    <source>
        <strain evidence="1 2">08-306576</strain>
    </source>
</reference>
<dbReference type="CDD" id="cd00093">
    <property type="entry name" value="HTH_XRE"/>
    <property type="match status" value="1"/>
</dbReference>
<keyword evidence="2" id="KW-1185">Reference proteome</keyword>
<dbReference type="SUPFAM" id="SSF47413">
    <property type="entry name" value="lambda repressor-like DNA-binding domains"/>
    <property type="match status" value="1"/>
</dbReference>
<name>A0A0B3WV59_9FIRM</name>
<evidence type="ECO:0008006" key="3">
    <source>
        <dbReference type="Google" id="ProtNLM"/>
    </source>
</evidence>
<dbReference type="OrthoDB" id="1783193at2"/>
<dbReference type="RefSeq" id="WP_039678309.1">
    <property type="nucleotide sequence ID" value="NZ_JAWGXO010000010.1"/>
</dbReference>
<dbReference type="AlphaFoldDB" id="A0A0B3WV59"/>
<dbReference type="Proteomes" id="UP000031189">
    <property type="component" value="Unassembled WGS sequence"/>
</dbReference>